<feature type="compositionally biased region" description="Basic and acidic residues" evidence="1">
    <location>
        <begin position="361"/>
        <end position="374"/>
    </location>
</feature>
<accession>V4MIK7</accession>
<feature type="region of interest" description="Disordered" evidence="1">
    <location>
        <begin position="361"/>
        <end position="390"/>
    </location>
</feature>
<dbReference type="Gramene" id="ESQ56459">
    <property type="protein sequence ID" value="ESQ56459"/>
    <property type="gene ID" value="EUTSA_v10026956mg"/>
</dbReference>
<evidence type="ECO:0008006" key="4">
    <source>
        <dbReference type="Google" id="ProtNLM"/>
    </source>
</evidence>
<organism evidence="2 3">
    <name type="scientific">Eutrema salsugineum</name>
    <name type="common">Saltwater cress</name>
    <name type="synonym">Sisymbrium salsugineum</name>
    <dbReference type="NCBI Taxonomy" id="72664"/>
    <lineage>
        <taxon>Eukaryota</taxon>
        <taxon>Viridiplantae</taxon>
        <taxon>Streptophyta</taxon>
        <taxon>Embryophyta</taxon>
        <taxon>Tracheophyta</taxon>
        <taxon>Spermatophyta</taxon>
        <taxon>Magnoliopsida</taxon>
        <taxon>eudicotyledons</taxon>
        <taxon>Gunneridae</taxon>
        <taxon>Pentapetalae</taxon>
        <taxon>rosids</taxon>
        <taxon>malvids</taxon>
        <taxon>Brassicales</taxon>
        <taxon>Brassicaceae</taxon>
        <taxon>Eutremeae</taxon>
        <taxon>Eutrema</taxon>
    </lineage>
</organism>
<dbReference type="PANTHER" id="PTHR23172:SF19">
    <property type="entry name" value="J DOMAIN-CONTAINING PROTEIN"/>
    <property type="match status" value="1"/>
</dbReference>
<dbReference type="eggNOG" id="KOG0431">
    <property type="taxonomic scope" value="Eukaryota"/>
</dbReference>
<protein>
    <recommendedName>
        <fullName evidence="4">J domain-containing protein</fullName>
    </recommendedName>
</protein>
<dbReference type="GO" id="GO:0031982">
    <property type="term" value="C:vesicle"/>
    <property type="evidence" value="ECO:0007669"/>
    <property type="project" value="TreeGrafter"/>
</dbReference>
<name>V4MIK7_EUTSA</name>
<dbReference type="GO" id="GO:0030276">
    <property type="term" value="F:clathrin binding"/>
    <property type="evidence" value="ECO:0007669"/>
    <property type="project" value="TreeGrafter"/>
</dbReference>
<dbReference type="SUPFAM" id="SSF46565">
    <property type="entry name" value="Chaperone J-domain"/>
    <property type="match status" value="1"/>
</dbReference>
<keyword evidence="3" id="KW-1185">Reference proteome</keyword>
<dbReference type="Proteomes" id="UP000030689">
    <property type="component" value="Unassembled WGS sequence"/>
</dbReference>
<reference evidence="2 3" key="1">
    <citation type="journal article" date="2013" name="Front. Plant Sci.">
        <title>The Reference Genome of the Halophytic Plant Eutrema salsugineum.</title>
        <authorList>
            <person name="Yang R."/>
            <person name="Jarvis D.E."/>
            <person name="Chen H."/>
            <person name="Beilstein M.A."/>
            <person name="Grimwood J."/>
            <person name="Jenkins J."/>
            <person name="Shu S."/>
            <person name="Prochnik S."/>
            <person name="Xin M."/>
            <person name="Ma C."/>
            <person name="Schmutz J."/>
            <person name="Wing R.A."/>
            <person name="Mitchell-Olds T."/>
            <person name="Schumaker K.S."/>
            <person name="Wang X."/>
        </authorList>
    </citation>
    <scope>NUCLEOTIDE SEQUENCE [LARGE SCALE GENOMIC DNA]</scope>
</reference>
<dbReference type="Gene3D" id="1.10.287.110">
    <property type="entry name" value="DnaJ domain"/>
    <property type="match status" value="1"/>
</dbReference>
<dbReference type="GO" id="GO:0072318">
    <property type="term" value="P:clathrin coat disassembly"/>
    <property type="evidence" value="ECO:0007669"/>
    <property type="project" value="TreeGrafter"/>
</dbReference>
<dbReference type="PANTHER" id="PTHR23172">
    <property type="entry name" value="AUXILIN/CYCLIN G-ASSOCIATED KINASE-RELATED"/>
    <property type="match status" value="1"/>
</dbReference>
<feature type="compositionally biased region" description="Polar residues" evidence="1">
    <location>
        <begin position="213"/>
        <end position="236"/>
    </location>
</feature>
<feature type="region of interest" description="Disordered" evidence="1">
    <location>
        <begin position="86"/>
        <end position="107"/>
    </location>
</feature>
<feature type="compositionally biased region" description="Polar residues" evidence="1">
    <location>
        <begin position="91"/>
        <end position="107"/>
    </location>
</feature>
<sequence length="503" mass="56078">MGFLGSEVDGRGRECSDRGEWVVCRGRDAPDRGKMLVGRGWKCLPAGLRDILLLAYLLIKPLDCQSVKFTRKLILPSLRSPNLSWIRRPTSETSQSQKPSYRTTKTSSNLVDDPFVVLEESASTLREPSKGEFTDPLEEIGKFNSRKTDHSSVRGGELVDVDSLDGLRKSGPDMNSRGKSHLRPESISGSQSPVESSGNYHAKKVSSDEVLEPQNTSSRSVPQTSSPVYENKSVNSDGCFESSDDVWLTVSEILFTQPTSAPPPSRPPPPRPTRPIKKKVNEPSLSSSTNHSHLPNSARASAYSPTVSPMDELDAFSMGRNQTAANGHPESSSGEDPDVLTAAVASAAAMKDAMDKAEAKFRHAKERREKENLKGTKRKARDTRARLERHQRTQERAVCINRVVKSFSLMSFISEKDTKSTITFSNINTFLNQAKALAEKHERDLQVKRDQAERNKFYRKATLCIHPDKVQQKGANLQQKYIAEKVFDLLKEAWNKFNSEELF</sequence>
<evidence type="ECO:0000256" key="1">
    <source>
        <dbReference type="SAM" id="MobiDB-lite"/>
    </source>
</evidence>
<dbReference type="STRING" id="72664.V4MIK7"/>
<gene>
    <name evidence="2" type="ORF">EUTSA_v10026956mg</name>
</gene>
<dbReference type="KEGG" id="eus:EUTSA_v10026956mg"/>
<evidence type="ECO:0000313" key="2">
    <source>
        <dbReference type="EMBL" id="ESQ56459.1"/>
    </source>
</evidence>
<dbReference type="AlphaFoldDB" id="V4MIK7"/>
<feature type="compositionally biased region" description="Polar residues" evidence="1">
    <location>
        <begin position="283"/>
        <end position="307"/>
    </location>
</feature>
<proteinExistence type="predicted"/>
<dbReference type="GO" id="GO:0005737">
    <property type="term" value="C:cytoplasm"/>
    <property type="evidence" value="ECO:0007669"/>
    <property type="project" value="TreeGrafter"/>
</dbReference>
<dbReference type="GO" id="GO:0072583">
    <property type="term" value="P:clathrin-dependent endocytosis"/>
    <property type="evidence" value="ECO:0007669"/>
    <property type="project" value="TreeGrafter"/>
</dbReference>
<feature type="compositionally biased region" description="Pro residues" evidence="1">
    <location>
        <begin position="260"/>
        <end position="273"/>
    </location>
</feature>
<dbReference type="InterPro" id="IPR036869">
    <property type="entry name" value="J_dom_sf"/>
</dbReference>
<feature type="region of interest" description="Disordered" evidence="1">
    <location>
        <begin position="121"/>
        <end position="312"/>
    </location>
</feature>
<evidence type="ECO:0000313" key="3">
    <source>
        <dbReference type="Proteomes" id="UP000030689"/>
    </source>
</evidence>
<dbReference type="EMBL" id="KI517384">
    <property type="protein sequence ID" value="ESQ56459.1"/>
    <property type="molecule type" value="Genomic_DNA"/>
</dbReference>
<feature type="compositionally biased region" description="Polar residues" evidence="1">
    <location>
        <begin position="187"/>
        <end position="199"/>
    </location>
</feature>